<keyword evidence="2" id="KW-0106">Calcium</keyword>
<dbReference type="EMBL" id="JBEPLS010000001">
    <property type="protein sequence ID" value="MET3602298.1"/>
    <property type="molecule type" value="Genomic_DNA"/>
</dbReference>
<gene>
    <name evidence="4" type="ORF">ABIC99_000074</name>
    <name evidence="5" type="ORF">EWH46_11290</name>
</gene>
<evidence type="ECO:0000313" key="4">
    <source>
        <dbReference type="EMBL" id="MET3602298.1"/>
    </source>
</evidence>
<dbReference type="OrthoDB" id="7156875at2"/>
<organism evidence="5 6">
    <name type="scientific">Sphaerotilus sulfidivorans</name>
    <dbReference type="NCBI Taxonomy" id="639200"/>
    <lineage>
        <taxon>Bacteria</taxon>
        <taxon>Pseudomonadati</taxon>
        <taxon>Pseudomonadota</taxon>
        <taxon>Betaproteobacteria</taxon>
        <taxon>Burkholderiales</taxon>
        <taxon>Sphaerotilaceae</taxon>
        <taxon>Sphaerotilus</taxon>
    </lineage>
</organism>
<dbReference type="Proteomes" id="UP001549111">
    <property type="component" value="Unassembled WGS sequence"/>
</dbReference>
<evidence type="ECO:0000313" key="6">
    <source>
        <dbReference type="Proteomes" id="UP000323522"/>
    </source>
</evidence>
<dbReference type="KEGG" id="snn:EWH46_11290"/>
<dbReference type="InterPro" id="IPR008707">
    <property type="entry name" value="B-propeller_PilY1"/>
</dbReference>
<feature type="domain" description="PilY1 beta-propeller" evidence="3">
    <location>
        <begin position="858"/>
        <end position="1193"/>
    </location>
</feature>
<dbReference type="RefSeq" id="WP_149504001.1">
    <property type="nucleotide sequence ID" value="NZ_CP035708.1"/>
</dbReference>
<evidence type="ECO:0000256" key="1">
    <source>
        <dbReference type="ARBA" id="ARBA00022723"/>
    </source>
</evidence>
<sequence length="1359" mass="142789">MMSAERSPRWWRRIAPALLAPLQMLALLALAPAPARAIDLADAPLFSSTSVPGNLLLALSVEWPTASTPAYLNTSAYSSATSYIGYFDPGKCYRYMHNATTPADSHFAPYSLTTTRTCVSTALLPLWSGNWLNWASTQTLDAFRWAMTGGTRKVDTTTQTILQKTRHPGWGYFPDKVTPTAATVSGATPFTSAAVVTAINGHGVAMTVSTDAPLDCTFGLNADRTTDVWCGTGASSPYCRIAATGNACSVSTTTPQTTLSCTRSTSDGGASYTHVCTNTQSSVTTCSGAALTHSTGGSVYNSCSAPLAATVDYSNQSGLGGTIASRTPYRIYIQPKVCDPLIGLESNCTKYGTTASPIYKPEGLMQKYASKLRYSAFGYLNDGYYRDGGVMRARMKYIGPTQPVPGSSAIGNSVAEWDGSTGIMLANPDTADTSDTIAFAQAQTGLTPTLQHSGVMNYLNRFGSATGVYKSYDPLGELYYAGLRYYRKLGPVASYSSLSGIGSTAALNNVIDGFPVITRWDDPIVYSCQKNFIIGIGDVNTWNDANLQGSTIRTSAEPALPAEVAADTGIDVKKATDMVGQLEGIANLGSYSSGRNNSYFIAGLAYHAHTNDLRSDLSGAQTVNTFWVDVLENQYYLPRNQFWLAAKYGGFEVPGGFQPYASTNSSSTLPQSAWHTNTDTVGSDLRPDNYYTGGLAAQMVSGLTKAFAKIAQQASAATSTAFASTSLNEATSGNASYAASYDPSTWTGTLLGLSVSYASDGTPSSSEVWNARTRLASTLPTNRRIVTCCTVTGTALPFRSASLGAAALSPRTYYASFSAVPGVEATAQSAANFLDYLRGDRTREQSAGGVYRSRGAVLGDIVNSKVNAVGAPSAPYFDATNPGYNTFRRSLSGRRTVVYVGANDGMMHAFDGSLSGTTAGTELFAYVPSFVYGDSSTAATRGLAALGNPSYEHRPYVDATPLAFDVDFARVGGASPAATTSDWRTILIGGLGSGGRGYYAIDVTQPDSWTSEEVVASKVLWEYTDASLGYGHGDARVLKTAKYGWTVVIASGYNTPDGSASIHLLNPKTGALYEKITLSGSTLAAPYDVAHVTAFIPDLTDYTATALYAGDLQGNLWRIDVSRANGSYPAALKFARLTDASGIGQPVTTPVRVMVEPNSGKRYLLVGTGRLLADSDIASTQTQTFYAIIDGTASAMYTDSTLPAGVSFPVTRAKLAANTDLLVGIGSAPTAPMGWYRDLGSGPTGIAERVTLAPTVTQGLVGVALNLPGGDACTPSGTSRVLAVSFADGRSMLTDSSGNAVALSASSDGLASDISFKNIGGKVRLVAGRSGGGVSNQPGTFGRGGTLRRLNWREVPMQQ</sequence>
<reference evidence="5 6" key="1">
    <citation type="submission" date="2019-02" db="EMBL/GenBank/DDBJ databases">
        <title>Complete Genome Sequence and Methylome Analysis of Sphaerotilus natans subsp. sulfidivorans D-507.</title>
        <authorList>
            <person name="Fomenkov A."/>
            <person name="Gridneva E."/>
            <person name="Smolyakov D."/>
            <person name="Dubinina G."/>
            <person name="Vincze T."/>
            <person name="Grabovich M."/>
            <person name="Roberts R.J."/>
        </authorList>
    </citation>
    <scope>NUCLEOTIDE SEQUENCE [LARGE SCALE GENOMIC DNA]</scope>
    <source>
        <strain evidence="5 6">D-507</strain>
    </source>
</reference>
<proteinExistence type="predicted"/>
<protein>
    <submittedName>
        <fullName evidence="4 5">Pilus assembly protein</fullName>
    </submittedName>
</protein>
<dbReference type="Proteomes" id="UP000323522">
    <property type="component" value="Chromosome"/>
</dbReference>
<dbReference type="EMBL" id="CP035708">
    <property type="protein sequence ID" value="QEN01304.1"/>
    <property type="molecule type" value="Genomic_DNA"/>
</dbReference>
<evidence type="ECO:0000313" key="5">
    <source>
        <dbReference type="EMBL" id="QEN01304.1"/>
    </source>
</evidence>
<evidence type="ECO:0000256" key="2">
    <source>
        <dbReference type="ARBA" id="ARBA00022837"/>
    </source>
</evidence>
<evidence type="ECO:0000259" key="3">
    <source>
        <dbReference type="Pfam" id="PF05567"/>
    </source>
</evidence>
<accession>A0A5C1Q3S8</accession>
<name>A0A5C1Q3S8_9BURK</name>
<evidence type="ECO:0000313" key="7">
    <source>
        <dbReference type="Proteomes" id="UP001549111"/>
    </source>
</evidence>
<dbReference type="GO" id="GO:0046872">
    <property type="term" value="F:metal ion binding"/>
    <property type="evidence" value="ECO:0007669"/>
    <property type="project" value="UniProtKB-KW"/>
</dbReference>
<keyword evidence="7" id="KW-1185">Reference proteome</keyword>
<keyword evidence="1" id="KW-0479">Metal-binding</keyword>
<reference evidence="4 7" key="2">
    <citation type="submission" date="2024-06" db="EMBL/GenBank/DDBJ databases">
        <title>Genomic Encyclopedia of Type Strains, Phase IV (KMG-IV): sequencing the most valuable type-strain genomes for metagenomic binning, comparative biology and taxonomic classification.</title>
        <authorList>
            <person name="Goeker M."/>
        </authorList>
    </citation>
    <scope>NUCLEOTIDE SEQUENCE [LARGE SCALE GENOMIC DNA]</scope>
    <source>
        <strain evidence="4 7">D-501</strain>
    </source>
</reference>
<dbReference type="Pfam" id="PF05567">
    <property type="entry name" value="T4P_PilY1"/>
    <property type="match status" value="1"/>
</dbReference>